<dbReference type="InterPro" id="IPR027486">
    <property type="entry name" value="Ribosomal_uS10_dom"/>
</dbReference>
<evidence type="ECO:0000256" key="1">
    <source>
        <dbReference type="ARBA" id="ARBA00007102"/>
    </source>
</evidence>
<protein>
    <submittedName>
        <fullName evidence="5">Ribosomal protein S10</fullName>
    </submittedName>
</protein>
<comment type="similarity">
    <text evidence="1">Belongs to the universal ribosomal protein uS10 family.</text>
</comment>
<dbReference type="Pfam" id="PF00338">
    <property type="entry name" value="Ribosomal_S10"/>
    <property type="match status" value="1"/>
</dbReference>
<sequence length="121" mass="13949">MNVSRFFCDSNPRCISYIRVSSFSKLEHYKSLDRLLSKLKSDPQLEVSSVFPLLNKNRSFTVLRSPHIDKKSREQFGQAINRSLIIIKVGSLEGYSKLRSLAVEDLEPGISIRFMHRFVLS</sequence>
<feature type="domain" description="Small ribosomal subunit protein uS10" evidence="4">
    <location>
        <begin position="17"/>
        <end position="115"/>
    </location>
</feature>
<evidence type="ECO:0000259" key="4">
    <source>
        <dbReference type="SMART" id="SM01403"/>
    </source>
</evidence>
<dbReference type="SMART" id="SM01403">
    <property type="entry name" value="Ribosomal_S10"/>
    <property type="match status" value="1"/>
</dbReference>
<dbReference type="AlphaFoldDB" id="A0A348AYQ9"/>
<dbReference type="SUPFAM" id="SSF54999">
    <property type="entry name" value="Ribosomal protein S10"/>
    <property type="match status" value="1"/>
</dbReference>
<dbReference type="EMBL" id="LC369600">
    <property type="protein sequence ID" value="BBD14127.1"/>
    <property type="molecule type" value="Genomic_DNA"/>
</dbReference>
<name>A0A348AYQ9_9EUKA</name>
<geneLocation type="mitochondrion" evidence="5"/>
<dbReference type="GO" id="GO:0006412">
    <property type="term" value="P:translation"/>
    <property type="evidence" value="ECO:0007669"/>
    <property type="project" value="InterPro"/>
</dbReference>
<gene>
    <name evidence="5" type="primary">rps10</name>
</gene>
<dbReference type="GO" id="GO:0005840">
    <property type="term" value="C:ribosome"/>
    <property type="evidence" value="ECO:0007669"/>
    <property type="project" value="UniProtKB-KW"/>
</dbReference>
<dbReference type="PANTHER" id="PTHR11700">
    <property type="entry name" value="30S RIBOSOMAL PROTEIN S10 FAMILY MEMBER"/>
    <property type="match status" value="1"/>
</dbReference>
<evidence type="ECO:0000256" key="3">
    <source>
        <dbReference type="ARBA" id="ARBA00023274"/>
    </source>
</evidence>
<organism evidence="5">
    <name type="scientific">Ophirina amphinema</name>
    <dbReference type="NCBI Taxonomy" id="2108040"/>
    <lineage>
        <taxon>Eukaryota</taxon>
        <taxon>Discoba</taxon>
        <taxon>Jakobida</taxon>
        <taxon>Ophirinina</taxon>
        <taxon>Ophirinidae</taxon>
        <taxon>Ophirina</taxon>
    </lineage>
</organism>
<evidence type="ECO:0000313" key="5">
    <source>
        <dbReference type="EMBL" id="BBD14127.1"/>
    </source>
</evidence>
<dbReference type="GO" id="GO:0003735">
    <property type="term" value="F:structural constituent of ribosome"/>
    <property type="evidence" value="ECO:0007669"/>
    <property type="project" value="InterPro"/>
</dbReference>
<proteinExistence type="inferred from homology"/>
<dbReference type="InterPro" id="IPR036838">
    <property type="entry name" value="Ribosomal_uS10_dom_sf"/>
</dbReference>
<dbReference type="GO" id="GO:1990904">
    <property type="term" value="C:ribonucleoprotein complex"/>
    <property type="evidence" value="ECO:0007669"/>
    <property type="project" value="UniProtKB-KW"/>
</dbReference>
<dbReference type="InterPro" id="IPR001848">
    <property type="entry name" value="Ribosomal_uS10"/>
</dbReference>
<keyword evidence="5" id="KW-0496">Mitochondrion</keyword>
<dbReference type="Gene3D" id="3.30.70.600">
    <property type="entry name" value="Ribosomal protein S10 domain"/>
    <property type="match status" value="1"/>
</dbReference>
<keyword evidence="2 5" id="KW-0689">Ribosomal protein</keyword>
<keyword evidence="3" id="KW-0687">Ribonucleoprotein</keyword>
<accession>A0A348AYQ9</accession>
<reference evidence="5" key="1">
    <citation type="journal article" date="2018" name="Sci. Rep.">
        <title>Ophirina amphinema n. gen., n. sp., a New Deeply Branching Discobid with Phylogenetic Affinity to Jakobids.</title>
        <authorList>
            <person name="Yabuki A."/>
            <person name="Gyaltshen Y."/>
            <person name="Heiss A.A."/>
            <person name="Fujikura K."/>
            <person name="Kim E."/>
        </authorList>
    </citation>
    <scope>NUCLEOTIDE SEQUENCE</scope>
    <source>
        <strain evidence="5">JB</strain>
    </source>
</reference>
<evidence type="ECO:0000256" key="2">
    <source>
        <dbReference type="ARBA" id="ARBA00022980"/>
    </source>
</evidence>